<name>A0A286GKH1_9BACT</name>
<evidence type="ECO:0000256" key="2">
    <source>
        <dbReference type="ARBA" id="ARBA00023015"/>
    </source>
</evidence>
<dbReference type="SUPFAM" id="SSF88946">
    <property type="entry name" value="Sigma2 domain of RNA polymerase sigma factors"/>
    <property type="match status" value="1"/>
</dbReference>
<protein>
    <submittedName>
        <fullName evidence="7">RNA polymerase sigma-70 factor, ECF subfamily</fullName>
    </submittedName>
</protein>
<dbReference type="GO" id="GO:0003677">
    <property type="term" value="F:DNA binding"/>
    <property type="evidence" value="ECO:0007669"/>
    <property type="project" value="InterPro"/>
</dbReference>
<dbReference type="PANTHER" id="PTHR43133:SF46">
    <property type="entry name" value="RNA POLYMERASE SIGMA-70 FACTOR ECF SUBFAMILY"/>
    <property type="match status" value="1"/>
</dbReference>
<dbReference type="InterPro" id="IPR014327">
    <property type="entry name" value="RNA_pol_sigma70_bacteroid"/>
</dbReference>
<feature type="domain" description="RNA polymerase sigma-70 region 2" evidence="5">
    <location>
        <begin position="25"/>
        <end position="92"/>
    </location>
</feature>
<dbReference type="InterPro" id="IPR013325">
    <property type="entry name" value="RNA_pol_sigma_r2"/>
</dbReference>
<evidence type="ECO:0000259" key="5">
    <source>
        <dbReference type="Pfam" id="PF04542"/>
    </source>
</evidence>
<dbReference type="InterPro" id="IPR039425">
    <property type="entry name" value="RNA_pol_sigma-70-like"/>
</dbReference>
<dbReference type="Pfam" id="PF04542">
    <property type="entry name" value="Sigma70_r2"/>
    <property type="match status" value="1"/>
</dbReference>
<dbReference type="InterPro" id="IPR007627">
    <property type="entry name" value="RNA_pol_sigma70_r2"/>
</dbReference>
<organism evidence="7 8">
    <name type="scientific">Spirosoma fluviale</name>
    <dbReference type="NCBI Taxonomy" id="1597977"/>
    <lineage>
        <taxon>Bacteria</taxon>
        <taxon>Pseudomonadati</taxon>
        <taxon>Bacteroidota</taxon>
        <taxon>Cytophagia</taxon>
        <taxon>Cytophagales</taxon>
        <taxon>Cytophagaceae</taxon>
        <taxon>Spirosoma</taxon>
    </lineage>
</organism>
<accession>A0A286GKH1</accession>
<dbReference type="SUPFAM" id="SSF88659">
    <property type="entry name" value="Sigma3 and sigma4 domains of RNA polymerase sigma factors"/>
    <property type="match status" value="1"/>
</dbReference>
<evidence type="ECO:0000256" key="1">
    <source>
        <dbReference type="ARBA" id="ARBA00010641"/>
    </source>
</evidence>
<dbReference type="EMBL" id="OCNH01000005">
    <property type="protein sequence ID" value="SOD96002.1"/>
    <property type="molecule type" value="Genomic_DNA"/>
</dbReference>
<dbReference type="NCBIfam" id="TIGR02937">
    <property type="entry name" value="sigma70-ECF"/>
    <property type="match status" value="1"/>
</dbReference>
<evidence type="ECO:0000313" key="8">
    <source>
        <dbReference type="Proteomes" id="UP000219452"/>
    </source>
</evidence>
<proteinExistence type="inferred from homology"/>
<dbReference type="RefSeq" id="WP_097129577.1">
    <property type="nucleotide sequence ID" value="NZ_OCNH01000005.1"/>
</dbReference>
<dbReference type="Gene3D" id="1.10.1740.10">
    <property type="match status" value="1"/>
</dbReference>
<keyword evidence="3" id="KW-0731">Sigma factor</keyword>
<dbReference type="GO" id="GO:0006352">
    <property type="term" value="P:DNA-templated transcription initiation"/>
    <property type="evidence" value="ECO:0007669"/>
    <property type="project" value="InterPro"/>
</dbReference>
<reference evidence="8" key="1">
    <citation type="submission" date="2017-09" db="EMBL/GenBank/DDBJ databases">
        <authorList>
            <person name="Varghese N."/>
            <person name="Submissions S."/>
        </authorList>
    </citation>
    <scope>NUCLEOTIDE SEQUENCE [LARGE SCALE GENOMIC DNA]</scope>
    <source>
        <strain evidence="8">DSM 29961</strain>
    </source>
</reference>
<dbReference type="AlphaFoldDB" id="A0A286GKH1"/>
<dbReference type="Pfam" id="PF08281">
    <property type="entry name" value="Sigma70_r4_2"/>
    <property type="match status" value="1"/>
</dbReference>
<keyword evidence="4" id="KW-0804">Transcription</keyword>
<dbReference type="InterPro" id="IPR036388">
    <property type="entry name" value="WH-like_DNA-bd_sf"/>
</dbReference>
<dbReference type="NCBIfam" id="TIGR02985">
    <property type="entry name" value="Sig70_bacteroi1"/>
    <property type="match status" value="1"/>
</dbReference>
<dbReference type="PANTHER" id="PTHR43133">
    <property type="entry name" value="RNA POLYMERASE ECF-TYPE SIGMA FACTO"/>
    <property type="match status" value="1"/>
</dbReference>
<evidence type="ECO:0000313" key="7">
    <source>
        <dbReference type="EMBL" id="SOD96002.1"/>
    </source>
</evidence>
<dbReference type="InterPro" id="IPR014284">
    <property type="entry name" value="RNA_pol_sigma-70_dom"/>
</dbReference>
<dbReference type="OrthoDB" id="764811at2"/>
<evidence type="ECO:0000256" key="3">
    <source>
        <dbReference type="ARBA" id="ARBA00023082"/>
    </source>
</evidence>
<evidence type="ECO:0000259" key="6">
    <source>
        <dbReference type="Pfam" id="PF08281"/>
    </source>
</evidence>
<keyword evidence="8" id="KW-1185">Reference proteome</keyword>
<dbReference type="Gene3D" id="1.10.10.10">
    <property type="entry name" value="Winged helix-like DNA-binding domain superfamily/Winged helix DNA-binding domain"/>
    <property type="match status" value="1"/>
</dbReference>
<dbReference type="InterPro" id="IPR013324">
    <property type="entry name" value="RNA_pol_sigma_r3/r4-like"/>
</dbReference>
<dbReference type="Proteomes" id="UP000219452">
    <property type="component" value="Unassembled WGS sequence"/>
</dbReference>
<feature type="domain" description="RNA polymerase sigma factor 70 region 4 type 2" evidence="6">
    <location>
        <begin position="125"/>
        <end position="174"/>
    </location>
</feature>
<dbReference type="InterPro" id="IPR013249">
    <property type="entry name" value="RNA_pol_sigma70_r4_t2"/>
</dbReference>
<dbReference type="GO" id="GO:0016987">
    <property type="term" value="F:sigma factor activity"/>
    <property type="evidence" value="ECO:0007669"/>
    <property type="project" value="UniProtKB-KW"/>
</dbReference>
<keyword evidence="2" id="KW-0805">Transcription regulation</keyword>
<sequence length="196" mass="23015">MDMELTDKDLVIRLKQDDEVAFETLFRRYYHYLYSIAVQYVKDPALAEDALQEIYLKLWVNRSQLDELQSVRSYLATAMRHQVLNSIRDNKRAILRHITHQVSQSDTDTTTEETLLLNEYSSVFREGLRKLSAQRRLVFTLRSEQGLSNEEVASKLHISINTVKVQYYQACRFLRDYLRQHAGIEAMLLIMAAFCS</sequence>
<evidence type="ECO:0000256" key="4">
    <source>
        <dbReference type="ARBA" id="ARBA00023163"/>
    </source>
</evidence>
<comment type="similarity">
    <text evidence="1">Belongs to the sigma-70 factor family. ECF subfamily.</text>
</comment>
<gene>
    <name evidence="7" type="ORF">SAMN06269250_5091</name>
</gene>